<dbReference type="PANTHER" id="PTHR48081:SF6">
    <property type="entry name" value="PEPTIDASE S9 PROLYL OLIGOPEPTIDASE CATALYTIC DOMAIN-CONTAINING PROTEIN"/>
    <property type="match status" value="1"/>
</dbReference>
<dbReference type="Pfam" id="PF20434">
    <property type="entry name" value="BD-FAE"/>
    <property type="match status" value="1"/>
</dbReference>
<name>S0EVR1_CHTCT</name>
<sequence length="280" mass="30438">MYTSALKEWAAAGKHPLWSSAELSQQAAPTSTLRALLPYPSKACGASIIVFPGGGYVTLAPHESDPVAEWLTTLGVVGFVLDYRLAPHAKHPAMLEDATRAVRTVRANASQWGLDPHRIGVLGFSAGGHLATTLATHFDAGTPNHADPIEQVSSRPDLVIAIYPVVSLVESYAHAWCRKCLLGDDPPQELLEDLSPERRVTSETPPMFLVHSVDDNGVPPAHSLKLALALSEANVPYELHIYQGGGHGYGLARQTPYAQDWPWRCARWLQETGFTGLRRK</sequence>
<feature type="domain" description="BD-FAE-like" evidence="2">
    <location>
        <begin position="47"/>
        <end position="229"/>
    </location>
</feature>
<dbReference type="STRING" id="454171.CP488_02378"/>
<dbReference type="SUPFAM" id="SSF53474">
    <property type="entry name" value="alpha/beta-Hydrolases"/>
    <property type="match status" value="1"/>
</dbReference>
<accession>S0EVR1</accession>
<dbReference type="EMBL" id="HF951689">
    <property type="protein sequence ID" value="CCW35527.1"/>
    <property type="molecule type" value="Genomic_DNA"/>
</dbReference>
<gene>
    <name evidence="3" type="ORF">CCALI_01714</name>
</gene>
<dbReference type="RefSeq" id="WP_016483058.1">
    <property type="nucleotide sequence ID" value="NC_021487.1"/>
</dbReference>
<dbReference type="AlphaFoldDB" id="S0EVR1"/>
<dbReference type="InterPro" id="IPR029058">
    <property type="entry name" value="AB_hydrolase_fold"/>
</dbReference>
<dbReference type="OrthoDB" id="9794725at2"/>
<dbReference type="Proteomes" id="UP000014227">
    <property type="component" value="Chromosome I"/>
</dbReference>
<dbReference type="InParanoid" id="S0EVR1"/>
<dbReference type="eggNOG" id="COG0657">
    <property type="taxonomic scope" value="Bacteria"/>
</dbReference>
<protein>
    <submittedName>
        <fullName evidence="3">Esterase/lipase</fullName>
    </submittedName>
</protein>
<reference evidence="4" key="1">
    <citation type="submission" date="2013-03" db="EMBL/GenBank/DDBJ databases">
        <title>Genome sequence of Chthonomonas calidirosea, the first sequenced genome from the Armatimonadetes phylum (formally candidate division OP10).</title>
        <authorList>
            <person name="Lee K.C.Y."/>
            <person name="Morgan X.C."/>
            <person name="Dunfield P.F."/>
            <person name="Tamas I."/>
            <person name="Houghton K.M."/>
            <person name="Vyssotski M."/>
            <person name="Ryan J.L.J."/>
            <person name="Lagutin K."/>
            <person name="McDonald I.R."/>
            <person name="Stott M.B."/>
        </authorList>
    </citation>
    <scope>NUCLEOTIDE SEQUENCE [LARGE SCALE GENOMIC DNA]</scope>
    <source>
        <strain evidence="4">DSM 23976 / ICMP 18418 / T49</strain>
    </source>
</reference>
<dbReference type="PATRIC" id="fig|1303518.3.peg.1768"/>
<dbReference type="InterPro" id="IPR049492">
    <property type="entry name" value="BD-FAE-like_dom"/>
</dbReference>
<keyword evidence="1" id="KW-0378">Hydrolase</keyword>
<evidence type="ECO:0000313" key="4">
    <source>
        <dbReference type="Proteomes" id="UP000014227"/>
    </source>
</evidence>
<dbReference type="PANTHER" id="PTHR48081">
    <property type="entry name" value="AB HYDROLASE SUPERFAMILY PROTEIN C4A8.06C"/>
    <property type="match status" value="1"/>
</dbReference>
<evidence type="ECO:0000259" key="2">
    <source>
        <dbReference type="Pfam" id="PF20434"/>
    </source>
</evidence>
<keyword evidence="4" id="KW-1185">Reference proteome</keyword>
<dbReference type="Gene3D" id="3.40.50.1820">
    <property type="entry name" value="alpha/beta hydrolase"/>
    <property type="match status" value="1"/>
</dbReference>
<organism evidence="3 4">
    <name type="scientific">Chthonomonas calidirosea (strain DSM 23976 / ICMP 18418 / T49)</name>
    <dbReference type="NCBI Taxonomy" id="1303518"/>
    <lineage>
        <taxon>Bacteria</taxon>
        <taxon>Bacillati</taxon>
        <taxon>Armatimonadota</taxon>
        <taxon>Chthonomonadia</taxon>
        <taxon>Chthonomonadales</taxon>
        <taxon>Chthonomonadaceae</taxon>
        <taxon>Chthonomonas</taxon>
    </lineage>
</organism>
<dbReference type="KEGG" id="ccz:CCALI_01714"/>
<dbReference type="HOGENOM" id="CLU_012494_5_1_0"/>
<evidence type="ECO:0000313" key="3">
    <source>
        <dbReference type="EMBL" id="CCW35527.1"/>
    </source>
</evidence>
<proteinExistence type="predicted"/>
<dbReference type="InterPro" id="IPR050300">
    <property type="entry name" value="GDXG_lipolytic_enzyme"/>
</dbReference>
<dbReference type="GO" id="GO:0016787">
    <property type="term" value="F:hydrolase activity"/>
    <property type="evidence" value="ECO:0007669"/>
    <property type="project" value="UniProtKB-KW"/>
</dbReference>
<evidence type="ECO:0000256" key="1">
    <source>
        <dbReference type="ARBA" id="ARBA00022801"/>
    </source>
</evidence>